<dbReference type="GeneTree" id="ENSGT00390000016928"/>
<feature type="transmembrane region" description="Helical" evidence="2">
    <location>
        <begin position="298"/>
        <end position="321"/>
    </location>
</feature>
<evidence type="ECO:0000313" key="4">
    <source>
        <dbReference type="Proteomes" id="UP000008144"/>
    </source>
</evidence>
<feature type="compositionally biased region" description="Acidic residues" evidence="1">
    <location>
        <begin position="99"/>
        <end position="111"/>
    </location>
</feature>
<dbReference type="InParanoid" id="F6VSS4"/>
<keyword evidence="4" id="KW-1185">Reference proteome</keyword>
<reference evidence="4" key="1">
    <citation type="journal article" date="2002" name="Science">
        <title>The draft genome of Ciona intestinalis: insights into chordate and vertebrate origins.</title>
        <authorList>
            <person name="Dehal P."/>
            <person name="Satou Y."/>
            <person name="Campbell R.K."/>
            <person name="Chapman J."/>
            <person name="Degnan B."/>
            <person name="De Tomaso A."/>
            <person name="Davidson B."/>
            <person name="Di Gregorio A."/>
            <person name="Gelpke M."/>
            <person name="Goodstein D.M."/>
            <person name="Harafuji N."/>
            <person name="Hastings K.E."/>
            <person name="Ho I."/>
            <person name="Hotta K."/>
            <person name="Huang W."/>
            <person name="Kawashima T."/>
            <person name="Lemaire P."/>
            <person name="Martinez D."/>
            <person name="Meinertzhagen I.A."/>
            <person name="Necula S."/>
            <person name="Nonaka M."/>
            <person name="Putnam N."/>
            <person name="Rash S."/>
            <person name="Saiga H."/>
            <person name="Satake M."/>
            <person name="Terry A."/>
            <person name="Yamada L."/>
            <person name="Wang H.G."/>
            <person name="Awazu S."/>
            <person name="Azumi K."/>
            <person name="Boore J."/>
            <person name="Branno M."/>
            <person name="Chin-Bow S."/>
            <person name="DeSantis R."/>
            <person name="Doyle S."/>
            <person name="Francino P."/>
            <person name="Keys D.N."/>
            <person name="Haga S."/>
            <person name="Hayashi H."/>
            <person name="Hino K."/>
            <person name="Imai K.S."/>
            <person name="Inaba K."/>
            <person name="Kano S."/>
            <person name="Kobayashi K."/>
            <person name="Kobayashi M."/>
            <person name="Lee B.I."/>
            <person name="Makabe K.W."/>
            <person name="Manohar C."/>
            <person name="Matassi G."/>
            <person name="Medina M."/>
            <person name="Mochizuki Y."/>
            <person name="Mount S."/>
            <person name="Morishita T."/>
            <person name="Miura S."/>
            <person name="Nakayama A."/>
            <person name="Nishizaka S."/>
            <person name="Nomoto H."/>
            <person name="Ohta F."/>
            <person name="Oishi K."/>
            <person name="Rigoutsos I."/>
            <person name="Sano M."/>
            <person name="Sasaki A."/>
            <person name="Sasakura Y."/>
            <person name="Shoguchi E."/>
            <person name="Shin-i T."/>
            <person name="Spagnuolo A."/>
            <person name="Stainier D."/>
            <person name="Suzuki M.M."/>
            <person name="Tassy O."/>
            <person name="Takatori N."/>
            <person name="Tokuoka M."/>
            <person name="Yagi K."/>
            <person name="Yoshizaki F."/>
            <person name="Wada S."/>
            <person name="Zhang C."/>
            <person name="Hyatt P.D."/>
            <person name="Larimer F."/>
            <person name="Detter C."/>
            <person name="Doggett N."/>
            <person name="Glavina T."/>
            <person name="Hawkins T."/>
            <person name="Richardson P."/>
            <person name="Lucas S."/>
            <person name="Kohara Y."/>
            <person name="Levine M."/>
            <person name="Satoh N."/>
            <person name="Rokhsar D.S."/>
        </authorList>
    </citation>
    <scope>NUCLEOTIDE SEQUENCE [LARGE SCALE GENOMIC DNA]</scope>
</reference>
<dbReference type="HOGENOM" id="CLU_793517_0_0_1"/>
<evidence type="ECO:0000256" key="1">
    <source>
        <dbReference type="SAM" id="MobiDB-lite"/>
    </source>
</evidence>
<dbReference type="PANTHER" id="PTHR13098">
    <property type="entry name" value="WOLFRAMIN"/>
    <property type="match status" value="1"/>
</dbReference>
<dbReference type="InterPro" id="IPR026209">
    <property type="entry name" value="Wolframin_fam"/>
</dbReference>
<evidence type="ECO:0000313" key="3">
    <source>
        <dbReference type="Ensembl" id="ENSCINP00000024330.2"/>
    </source>
</evidence>
<reference evidence="3" key="4">
    <citation type="submission" date="2025-09" db="UniProtKB">
        <authorList>
            <consortium name="Ensembl"/>
        </authorList>
    </citation>
    <scope>IDENTIFICATION</scope>
</reference>
<keyword evidence="2" id="KW-0472">Membrane</keyword>
<keyword evidence="2" id="KW-0812">Transmembrane</keyword>
<feature type="transmembrane region" description="Helical" evidence="2">
    <location>
        <begin position="327"/>
        <end position="348"/>
    </location>
</feature>
<dbReference type="PANTHER" id="PTHR13098:SF3">
    <property type="entry name" value="WOLFRAMIN"/>
    <property type="match status" value="1"/>
</dbReference>
<reference evidence="3" key="3">
    <citation type="submission" date="2025-08" db="UniProtKB">
        <authorList>
            <consortium name="Ensembl"/>
        </authorList>
    </citation>
    <scope>IDENTIFICATION</scope>
</reference>
<dbReference type="Ensembl" id="ENSCINT00000024576.2">
    <property type="protein sequence ID" value="ENSCINP00000024330.2"/>
    <property type="gene ID" value="ENSCING00000013205.2"/>
</dbReference>
<organism evidence="3 4">
    <name type="scientific">Ciona intestinalis</name>
    <name type="common">Transparent sea squirt</name>
    <name type="synonym">Ascidia intestinalis</name>
    <dbReference type="NCBI Taxonomy" id="7719"/>
    <lineage>
        <taxon>Eukaryota</taxon>
        <taxon>Metazoa</taxon>
        <taxon>Chordata</taxon>
        <taxon>Tunicata</taxon>
        <taxon>Ascidiacea</taxon>
        <taxon>Phlebobranchia</taxon>
        <taxon>Cionidae</taxon>
        <taxon>Ciona</taxon>
    </lineage>
</organism>
<dbReference type="STRING" id="7719.ENSCINP00000024330"/>
<feature type="region of interest" description="Disordered" evidence="1">
    <location>
        <begin position="90"/>
        <end position="118"/>
    </location>
</feature>
<sequence length="350" mass="39864">MEDIMKQMHVEEINMDKQDENVKEQKRKIRKLQTVLKFAGRNVNDKGSSAKVEEKILSKSMLKLSKNVKDVSNITEVECEMIDRRFMEGHVPRVRQGDEESDSESEEEEEEDHVKEFPEDSKLSVYDRISKVQHEITRKVKVMVKTFASKYARSFLKRLIPVQQLSTLASFVLFSYIMNATFLMTFIPVVIFYLSFSALVLATVRLFKGDKRFREFTAWSAMLVDIKSNEERENAENNYIQNHLSPLASLLPAVALIVMSHAVTPQAFIAYPELSLISLCCLAACCKSFCNTVISTTFILQLCATAFELLLPLKLATFPVIFFQTSAMVSVSISSIFRLAAFCVLLSVPF</sequence>
<reference evidence="3" key="2">
    <citation type="journal article" date="2008" name="Genome Biol.">
        <title>Improved genome assembly and evidence-based global gene model set for the chordate Ciona intestinalis: new insight into intron and operon populations.</title>
        <authorList>
            <person name="Satou Y."/>
            <person name="Mineta K."/>
            <person name="Ogasawara M."/>
            <person name="Sasakura Y."/>
            <person name="Shoguchi E."/>
            <person name="Ueno K."/>
            <person name="Yamada L."/>
            <person name="Matsumoto J."/>
            <person name="Wasserscheid J."/>
            <person name="Dewar K."/>
            <person name="Wiley G.B."/>
            <person name="Macmil S.L."/>
            <person name="Roe B.A."/>
            <person name="Zeller R.W."/>
            <person name="Hastings K.E."/>
            <person name="Lemaire P."/>
            <person name="Lindquist E."/>
            <person name="Endo T."/>
            <person name="Hotta K."/>
            <person name="Inaba K."/>
        </authorList>
    </citation>
    <scope>NUCLEOTIDE SEQUENCE [LARGE SCALE GENOMIC DNA]</scope>
    <source>
        <strain evidence="3">wild type</strain>
    </source>
</reference>
<dbReference type="EMBL" id="EAAA01002692">
    <property type="status" value="NOT_ANNOTATED_CDS"/>
    <property type="molecule type" value="Genomic_DNA"/>
</dbReference>
<feature type="transmembrane region" description="Helical" evidence="2">
    <location>
        <begin position="183"/>
        <end position="204"/>
    </location>
</feature>
<accession>F6VSS4</accession>
<proteinExistence type="predicted"/>
<evidence type="ECO:0000256" key="2">
    <source>
        <dbReference type="SAM" id="Phobius"/>
    </source>
</evidence>
<feature type="transmembrane region" description="Helical" evidence="2">
    <location>
        <begin position="159"/>
        <end position="177"/>
    </location>
</feature>
<feature type="region of interest" description="Disordered" evidence="1">
    <location>
        <begin position="1"/>
        <end position="26"/>
    </location>
</feature>
<feature type="compositionally biased region" description="Basic and acidic residues" evidence="1">
    <location>
        <begin position="1"/>
        <end position="24"/>
    </location>
</feature>
<dbReference type="Proteomes" id="UP000008144">
    <property type="component" value="Chromosome 8"/>
</dbReference>
<protein>
    <submittedName>
        <fullName evidence="3">Uncharacterized protein</fullName>
    </submittedName>
</protein>
<keyword evidence="2" id="KW-1133">Transmembrane helix</keyword>
<name>F6VSS4_CIOIN</name>
<dbReference type="AlphaFoldDB" id="F6VSS4"/>